<dbReference type="InterPro" id="IPR045009">
    <property type="entry name" value="CASPL-5"/>
</dbReference>
<keyword evidence="6 8" id="KW-1133">Transmembrane helix</keyword>
<dbReference type="GO" id="GO:0005886">
    <property type="term" value="C:plasma membrane"/>
    <property type="evidence" value="ECO:0007669"/>
    <property type="project" value="UniProtKB-SubCell"/>
</dbReference>
<dbReference type="PANTHER" id="PTHR32021">
    <property type="entry name" value="CASP-LIKE PROTEIN 5B3"/>
    <property type="match status" value="1"/>
</dbReference>
<keyword evidence="11" id="KW-1185">Reference proteome</keyword>
<comment type="subcellular location">
    <subcellularLocation>
        <location evidence="1 8">Cell membrane</location>
        <topology evidence="1 8">Multi-pass membrane protein</topology>
    </subcellularLocation>
</comment>
<evidence type="ECO:0000256" key="3">
    <source>
        <dbReference type="ARBA" id="ARBA00011489"/>
    </source>
</evidence>
<gene>
    <name evidence="10" type="ORF">AQUCO_03000158v1</name>
</gene>
<feature type="transmembrane region" description="Helical" evidence="8">
    <location>
        <begin position="158"/>
        <end position="179"/>
    </location>
</feature>
<protein>
    <recommendedName>
        <fullName evidence="8">CASP-like protein</fullName>
    </recommendedName>
</protein>
<organism evidence="10 11">
    <name type="scientific">Aquilegia coerulea</name>
    <name type="common">Rocky mountain columbine</name>
    <dbReference type="NCBI Taxonomy" id="218851"/>
    <lineage>
        <taxon>Eukaryota</taxon>
        <taxon>Viridiplantae</taxon>
        <taxon>Streptophyta</taxon>
        <taxon>Embryophyta</taxon>
        <taxon>Tracheophyta</taxon>
        <taxon>Spermatophyta</taxon>
        <taxon>Magnoliopsida</taxon>
        <taxon>Ranunculales</taxon>
        <taxon>Ranunculaceae</taxon>
        <taxon>Thalictroideae</taxon>
        <taxon>Aquilegia</taxon>
    </lineage>
</organism>
<dbReference type="AlphaFoldDB" id="A0A2G5D1J7"/>
<evidence type="ECO:0000256" key="2">
    <source>
        <dbReference type="ARBA" id="ARBA00007651"/>
    </source>
</evidence>
<evidence type="ECO:0000256" key="5">
    <source>
        <dbReference type="ARBA" id="ARBA00022692"/>
    </source>
</evidence>
<sequence>MNMIHPSVHPIEAPPFTDGAAAVNPIPRVRMKDIQGMPGTPGGLALRLCQFVASVAALCIMVSTSDFASVTAFRYLVAAVGFQSLWSLSLAIVDIYALLVQRCLRNSRVIGFFTVGDGLTSTLTFAAACASAGITVLIGNDLNECAHNHCTSFETATAMAFISWFAVSPSFLLNFWSLASR</sequence>
<comment type="similarity">
    <text evidence="2 8">Belongs to the Casparian strip membrane proteins (CASP) family.</text>
</comment>
<accession>A0A2G5D1J7</accession>
<keyword evidence="5 8" id="KW-0812">Transmembrane</keyword>
<dbReference type="EMBL" id="KZ305047">
    <property type="protein sequence ID" value="PIA37373.1"/>
    <property type="molecule type" value="Genomic_DNA"/>
</dbReference>
<dbReference type="STRING" id="218851.A0A2G5D1J7"/>
<keyword evidence="7 8" id="KW-0472">Membrane</keyword>
<evidence type="ECO:0000313" key="10">
    <source>
        <dbReference type="EMBL" id="PIA37373.1"/>
    </source>
</evidence>
<reference evidence="10 11" key="1">
    <citation type="submission" date="2017-09" db="EMBL/GenBank/DDBJ databases">
        <title>WGS assembly of Aquilegia coerulea Goldsmith.</title>
        <authorList>
            <person name="Hodges S."/>
            <person name="Kramer E."/>
            <person name="Nordborg M."/>
            <person name="Tomkins J."/>
            <person name="Borevitz J."/>
            <person name="Derieg N."/>
            <person name="Yan J."/>
            <person name="Mihaltcheva S."/>
            <person name="Hayes R.D."/>
            <person name="Rokhsar D."/>
        </authorList>
    </citation>
    <scope>NUCLEOTIDE SEQUENCE [LARGE SCALE GENOMIC DNA]</scope>
    <source>
        <strain evidence="11">cv. Goldsmith</strain>
    </source>
</reference>
<dbReference type="Proteomes" id="UP000230069">
    <property type="component" value="Unassembled WGS sequence"/>
</dbReference>
<evidence type="ECO:0000256" key="8">
    <source>
        <dbReference type="RuleBase" id="RU361233"/>
    </source>
</evidence>
<evidence type="ECO:0000259" key="9">
    <source>
        <dbReference type="Pfam" id="PF04535"/>
    </source>
</evidence>
<name>A0A2G5D1J7_AQUCA</name>
<proteinExistence type="inferred from homology"/>
<feature type="domain" description="Casparian strip membrane protein" evidence="9">
    <location>
        <begin position="39"/>
        <end position="166"/>
    </location>
</feature>
<evidence type="ECO:0000313" key="11">
    <source>
        <dbReference type="Proteomes" id="UP000230069"/>
    </source>
</evidence>
<dbReference type="InterPro" id="IPR006702">
    <property type="entry name" value="CASP_dom"/>
</dbReference>
<keyword evidence="4 8" id="KW-1003">Cell membrane</keyword>
<feature type="transmembrane region" description="Helical" evidence="8">
    <location>
        <begin position="111"/>
        <end position="138"/>
    </location>
</feature>
<evidence type="ECO:0000256" key="4">
    <source>
        <dbReference type="ARBA" id="ARBA00022475"/>
    </source>
</evidence>
<dbReference type="Pfam" id="PF04535">
    <property type="entry name" value="CASP_dom"/>
    <property type="match status" value="1"/>
</dbReference>
<evidence type="ECO:0000256" key="7">
    <source>
        <dbReference type="ARBA" id="ARBA00023136"/>
    </source>
</evidence>
<dbReference type="OrthoDB" id="828022at2759"/>
<dbReference type="PANTHER" id="PTHR32021:SF1">
    <property type="entry name" value="CASP-LIKE PROTEIN 5A1"/>
    <property type="match status" value="1"/>
</dbReference>
<evidence type="ECO:0000256" key="1">
    <source>
        <dbReference type="ARBA" id="ARBA00004651"/>
    </source>
</evidence>
<comment type="subunit">
    <text evidence="3 8">Homodimer and heterodimers.</text>
</comment>
<evidence type="ECO:0000256" key="6">
    <source>
        <dbReference type="ARBA" id="ARBA00022989"/>
    </source>
</evidence>
<dbReference type="FunCoup" id="A0A2G5D1J7">
    <property type="interactions" value="1651"/>
</dbReference>
<feature type="transmembrane region" description="Helical" evidence="8">
    <location>
        <begin position="44"/>
        <end position="63"/>
    </location>
</feature>
<feature type="transmembrane region" description="Helical" evidence="8">
    <location>
        <begin position="75"/>
        <end position="99"/>
    </location>
</feature>
<dbReference type="InParanoid" id="A0A2G5D1J7"/>